<dbReference type="GeneID" id="74432324"/>
<keyword evidence="1" id="KW-0812">Transmembrane</keyword>
<dbReference type="AlphaFoldDB" id="A0A0A8H4W9"/>
<keyword evidence="1" id="KW-0472">Membrane</keyword>
<organism evidence="2 3">
    <name type="scientific">Campylobacter insulaenigrae NCTC 12927</name>
    <dbReference type="NCBI Taxonomy" id="1031564"/>
    <lineage>
        <taxon>Bacteria</taxon>
        <taxon>Pseudomonadati</taxon>
        <taxon>Campylobacterota</taxon>
        <taxon>Epsilonproteobacteria</taxon>
        <taxon>Campylobacterales</taxon>
        <taxon>Campylobacteraceae</taxon>
        <taxon>Campylobacter</taxon>
    </lineage>
</organism>
<reference evidence="2 3" key="1">
    <citation type="journal article" date="2014" name="Genome Biol. Evol.">
        <title>Comparative Genomics of the Campylobacter lari Group.</title>
        <authorList>
            <person name="Miller W.G."/>
            <person name="Yee E."/>
            <person name="Chapman M.H."/>
            <person name="Smith T.P."/>
            <person name="Bono J.L."/>
            <person name="Huynh S."/>
            <person name="Parker C.T."/>
            <person name="Vandamme P."/>
            <person name="Luong K."/>
            <person name="Korlach J."/>
        </authorList>
    </citation>
    <scope>NUCLEOTIDE SEQUENCE [LARGE SCALE GENOMIC DNA]</scope>
    <source>
        <strain evidence="2 3">NCTC 12927</strain>
    </source>
</reference>
<gene>
    <name evidence="2" type="ORF">CINS_0976</name>
</gene>
<evidence type="ECO:0000256" key="1">
    <source>
        <dbReference type="SAM" id="Phobius"/>
    </source>
</evidence>
<sequence length="56" mass="6765">MVFLIPLILIIASVFIFDYMYFSKENENVKIQQKNETKDLKNHKQQYLESILNQDK</sequence>
<dbReference type="EMBL" id="CP007770">
    <property type="protein sequence ID" value="AJC87939.1"/>
    <property type="molecule type" value="Genomic_DNA"/>
</dbReference>
<accession>A0A0A8H4W9</accession>
<dbReference type="RefSeq" id="WP_145961682.1">
    <property type="nucleotide sequence ID" value="NZ_CP007770.1"/>
</dbReference>
<dbReference type="KEGG" id="cis:CINS_0976"/>
<protein>
    <submittedName>
        <fullName evidence="2">Uncharacterized protein</fullName>
    </submittedName>
</protein>
<dbReference type="STRING" id="1031564.CINS_0976"/>
<proteinExistence type="predicted"/>
<name>A0A0A8H4W9_9BACT</name>
<dbReference type="HOGENOM" id="CLU_211387_0_0_7"/>
<evidence type="ECO:0000313" key="2">
    <source>
        <dbReference type="EMBL" id="AJC87939.1"/>
    </source>
</evidence>
<evidence type="ECO:0000313" key="3">
    <source>
        <dbReference type="Proteomes" id="UP000031163"/>
    </source>
</evidence>
<keyword evidence="1" id="KW-1133">Transmembrane helix</keyword>
<dbReference type="Proteomes" id="UP000031163">
    <property type="component" value="Chromosome"/>
</dbReference>
<feature type="transmembrane region" description="Helical" evidence="1">
    <location>
        <begin position="6"/>
        <end position="22"/>
    </location>
</feature>